<gene>
    <name evidence="2" type="ORF">COW24_04745</name>
</gene>
<name>A0A2M7H2M5_9BACT</name>
<evidence type="ECO:0000313" key="2">
    <source>
        <dbReference type="EMBL" id="PIW36492.1"/>
    </source>
</evidence>
<protein>
    <submittedName>
        <fullName evidence="2">Uncharacterized protein</fullName>
    </submittedName>
</protein>
<organism evidence="2 3">
    <name type="scientific">Candidatus Kerfeldbacteria bacterium CG15_BIG_FIL_POST_REV_8_21_14_020_45_12</name>
    <dbReference type="NCBI Taxonomy" id="2014247"/>
    <lineage>
        <taxon>Bacteria</taxon>
        <taxon>Candidatus Kerfeldiibacteriota</taxon>
    </lineage>
</organism>
<evidence type="ECO:0000313" key="3">
    <source>
        <dbReference type="Proteomes" id="UP000230292"/>
    </source>
</evidence>
<reference evidence="2 3" key="1">
    <citation type="submission" date="2017-09" db="EMBL/GenBank/DDBJ databases">
        <title>Depth-based differentiation of microbial function through sediment-hosted aquifers and enrichment of novel symbionts in the deep terrestrial subsurface.</title>
        <authorList>
            <person name="Probst A.J."/>
            <person name="Ladd B."/>
            <person name="Jarett J.K."/>
            <person name="Geller-Mcgrath D.E."/>
            <person name="Sieber C.M."/>
            <person name="Emerson J.B."/>
            <person name="Anantharaman K."/>
            <person name="Thomas B.C."/>
            <person name="Malmstrom R."/>
            <person name="Stieglmeier M."/>
            <person name="Klingl A."/>
            <person name="Woyke T."/>
            <person name="Ryan C.M."/>
            <person name="Banfield J.F."/>
        </authorList>
    </citation>
    <scope>NUCLEOTIDE SEQUENCE [LARGE SCALE GENOMIC DNA]</scope>
    <source>
        <strain evidence="2">CG15_BIG_FIL_POST_REV_8_21_14_020_45_12</strain>
    </source>
</reference>
<evidence type="ECO:0000256" key="1">
    <source>
        <dbReference type="SAM" id="MobiDB-lite"/>
    </source>
</evidence>
<accession>A0A2M7H2M5</accession>
<dbReference type="AlphaFoldDB" id="A0A2M7H2M5"/>
<dbReference type="EMBL" id="PFGC01000050">
    <property type="protein sequence ID" value="PIW36492.1"/>
    <property type="molecule type" value="Genomic_DNA"/>
</dbReference>
<dbReference type="Proteomes" id="UP000230292">
    <property type="component" value="Unassembled WGS sequence"/>
</dbReference>
<proteinExistence type="predicted"/>
<feature type="region of interest" description="Disordered" evidence="1">
    <location>
        <begin position="1"/>
        <end position="22"/>
    </location>
</feature>
<sequence length="139" mass="14900">MQATGNLAYLTGGRRTRPHAPRSMAASGITKAHSDSWMSRPSIIEPHQGGCWEGPALKKLRDQPGSTHRVRLSEACRIDGRDLRTLHITEVVLSADGRTITARGSLGSYICQVTITDYGVDGRGDMTGSISLTPISATP</sequence>
<comment type="caution">
    <text evidence="2">The sequence shown here is derived from an EMBL/GenBank/DDBJ whole genome shotgun (WGS) entry which is preliminary data.</text>
</comment>